<accession>A0A501WWW2</accession>
<keyword evidence="9" id="KW-1185">Reference proteome</keyword>
<evidence type="ECO:0000259" key="6">
    <source>
        <dbReference type="Pfam" id="PF00389"/>
    </source>
</evidence>
<dbReference type="Gene3D" id="3.40.50.720">
    <property type="entry name" value="NAD(P)-binding Rossmann-like Domain"/>
    <property type="match status" value="2"/>
</dbReference>
<dbReference type="PROSITE" id="PS00065">
    <property type="entry name" value="D_2_HYDROXYACID_DH_1"/>
    <property type="match status" value="1"/>
</dbReference>
<gene>
    <name evidence="8" type="ORF">FJM51_09330</name>
</gene>
<feature type="domain" description="D-isomer specific 2-hydroxyacid dehydrogenase NAD-binding" evidence="7">
    <location>
        <begin position="106"/>
        <end position="276"/>
    </location>
</feature>
<dbReference type="OrthoDB" id="9793626at2"/>
<dbReference type="GO" id="GO:0016616">
    <property type="term" value="F:oxidoreductase activity, acting on the CH-OH group of donors, NAD or NADP as acceptor"/>
    <property type="evidence" value="ECO:0007669"/>
    <property type="project" value="InterPro"/>
</dbReference>
<dbReference type="GO" id="GO:0051287">
    <property type="term" value="F:NAD binding"/>
    <property type="evidence" value="ECO:0007669"/>
    <property type="project" value="InterPro"/>
</dbReference>
<keyword evidence="2" id="KW-0028">Amino-acid biosynthesis</keyword>
<dbReference type="AlphaFoldDB" id="A0A501WWW2"/>
<name>A0A501WWW2_9RHOB</name>
<feature type="domain" description="D-isomer specific 2-hydroxyacid dehydrogenase catalytic" evidence="6">
    <location>
        <begin position="40"/>
        <end position="308"/>
    </location>
</feature>
<dbReference type="InterPro" id="IPR029752">
    <property type="entry name" value="D-isomer_DH_CS1"/>
</dbReference>
<proteinExistence type="inferred from homology"/>
<sequence length="317" mass="32482">MTLVLTTSPAFGLHGRVPARLAELGWEVARSDDPAGASPRLAEADFLVAGLAPVTADWLARAPRLRGVLKHGTGTDNIDIPACSARGVPVLNAPGANAAAVAELSLGLLFALAREIPLTHAETAGGAWNRRVGAELAGATLGIVGLGRIGKRLASAARALGMEVVATDPVSDADFLAAHPVGMLPLAALLARADYVALHLSGTTRVLGAAEIAAMKPGARLLNLARGEVIDLDALTAALARGHLAGAAIDVYTHEPPDRSHPIFADPKVIFTPHAGGNTLQAVERIGLMNIADIETLLAGGRPARVLNPQVFGKAPS</sequence>
<dbReference type="PROSITE" id="PS00671">
    <property type="entry name" value="D_2_HYDROXYACID_DH_3"/>
    <property type="match status" value="1"/>
</dbReference>
<dbReference type="InterPro" id="IPR029753">
    <property type="entry name" value="D-isomer_DH_CS"/>
</dbReference>
<evidence type="ECO:0000259" key="7">
    <source>
        <dbReference type="Pfam" id="PF02826"/>
    </source>
</evidence>
<evidence type="ECO:0000313" key="8">
    <source>
        <dbReference type="EMBL" id="TPE51431.1"/>
    </source>
</evidence>
<evidence type="ECO:0000256" key="5">
    <source>
        <dbReference type="RuleBase" id="RU003719"/>
    </source>
</evidence>
<comment type="similarity">
    <text evidence="1 5">Belongs to the D-isomer specific 2-hydroxyacid dehydrogenase family.</text>
</comment>
<reference evidence="8 9" key="1">
    <citation type="submission" date="2019-06" db="EMBL/GenBank/DDBJ databases">
        <title>A novel bacterium of genus Amaricoccus, isolated from marine sediment.</title>
        <authorList>
            <person name="Huang H."/>
            <person name="Mo K."/>
            <person name="Hu Y."/>
        </authorList>
    </citation>
    <scope>NUCLEOTIDE SEQUENCE [LARGE SCALE GENOMIC DNA]</scope>
    <source>
        <strain evidence="8 9">HB172011</strain>
    </source>
</reference>
<dbReference type="Pfam" id="PF00389">
    <property type="entry name" value="2-Hacid_dh"/>
    <property type="match status" value="1"/>
</dbReference>
<dbReference type="InterPro" id="IPR036291">
    <property type="entry name" value="NAD(P)-bd_dom_sf"/>
</dbReference>
<dbReference type="InterPro" id="IPR050857">
    <property type="entry name" value="D-2-hydroxyacid_DH"/>
</dbReference>
<evidence type="ECO:0000256" key="2">
    <source>
        <dbReference type="ARBA" id="ARBA00022605"/>
    </source>
</evidence>
<dbReference type="RefSeq" id="WP_140453867.1">
    <property type="nucleotide sequence ID" value="NZ_VFRP01000007.1"/>
</dbReference>
<dbReference type="InterPro" id="IPR006140">
    <property type="entry name" value="D-isomer_DH_NAD-bd"/>
</dbReference>
<dbReference type="Pfam" id="PF02826">
    <property type="entry name" value="2-Hacid_dh_C"/>
    <property type="match status" value="1"/>
</dbReference>
<keyword evidence="3 5" id="KW-0560">Oxidoreductase</keyword>
<dbReference type="GO" id="GO:0008652">
    <property type="term" value="P:amino acid biosynthetic process"/>
    <property type="evidence" value="ECO:0007669"/>
    <property type="project" value="UniProtKB-KW"/>
</dbReference>
<dbReference type="SUPFAM" id="SSF52283">
    <property type="entry name" value="Formate/glycerate dehydrogenase catalytic domain-like"/>
    <property type="match status" value="1"/>
</dbReference>
<organism evidence="8 9">
    <name type="scientific">Amaricoccus solimangrovi</name>
    <dbReference type="NCBI Taxonomy" id="2589815"/>
    <lineage>
        <taxon>Bacteria</taxon>
        <taxon>Pseudomonadati</taxon>
        <taxon>Pseudomonadota</taxon>
        <taxon>Alphaproteobacteria</taxon>
        <taxon>Rhodobacterales</taxon>
        <taxon>Paracoccaceae</taxon>
        <taxon>Amaricoccus</taxon>
    </lineage>
</organism>
<protein>
    <submittedName>
        <fullName evidence="8">Hydroxyacid dehydrogenase</fullName>
    </submittedName>
</protein>
<dbReference type="PANTHER" id="PTHR42789">
    <property type="entry name" value="D-ISOMER SPECIFIC 2-HYDROXYACID DEHYDROGENASE FAMILY PROTEIN (AFU_ORTHOLOGUE AFUA_6G10090)"/>
    <property type="match status" value="1"/>
</dbReference>
<evidence type="ECO:0000256" key="4">
    <source>
        <dbReference type="ARBA" id="ARBA00023027"/>
    </source>
</evidence>
<keyword evidence="4" id="KW-0520">NAD</keyword>
<evidence type="ECO:0000313" key="9">
    <source>
        <dbReference type="Proteomes" id="UP000319255"/>
    </source>
</evidence>
<dbReference type="SUPFAM" id="SSF51735">
    <property type="entry name" value="NAD(P)-binding Rossmann-fold domains"/>
    <property type="match status" value="1"/>
</dbReference>
<dbReference type="InterPro" id="IPR006139">
    <property type="entry name" value="D-isomer_2_OHA_DH_cat_dom"/>
</dbReference>
<comment type="caution">
    <text evidence="8">The sequence shown here is derived from an EMBL/GenBank/DDBJ whole genome shotgun (WGS) entry which is preliminary data.</text>
</comment>
<evidence type="ECO:0000256" key="1">
    <source>
        <dbReference type="ARBA" id="ARBA00005854"/>
    </source>
</evidence>
<dbReference type="EMBL" id="VFRP01000007">
    <property type="protein sequence ID" value="TPE51431.1"/>
    <property type="molecule type" value="Genomic_DNA"/>
</dbReference>
<evidence type="ECO:0000256" key="3">
    <source>
        <dbReference type="ARBA" id="ARBA00023002"/>
    </source>
</evidence>
<dbReference type="Proteomes" id="UP000319255">
    <property type="component" value="Unassembled WGS sequence"/>
</dbReference>
<dbReference type="PANTHER" id="PTHR42789:SF1">
    <property type="entry name" value="D-ISOMER SPECIFIC 2-HYDROXYACID DEHYDROGENASE FAMILY PROTEIN (AFU_ORTHOLOGUE AFUA_6G10090)"/>
    <property type="match status" value="1"/>
</dbReference>